<proteinExistence type="predicted"/>
<feature type="region of interest" description="Disordered" evidence="1">
    <location>
        <begin position="80"/>
        <end position="127"/>
    </location>
</feature>
<sequence length="174" mass="19242">MSKVVLSDEYIHFLRGHNFFLRCLRSVGEVLCILVASPVIATRLRSARWCRPTGTMTHGRTRDVRVGGELAQTCSAEATTSHELLNGEEAGKKHGELADEESLDSHETDHADDNGQDGEDLGSQQHEDGGELLLGQFSAAFIQSARHIFGSQRKFELNSMRLQELGSVVEDHLQ</sequence>
<reference evidence="2" key="1">
    <citation type="submission" date="2021-05" db="EMBL/GenBank/DDBJ databases">
        <authorList>
            <person name="Alioto T."/>
            <person name="Alioto T."/>
            <person name="Gomez Garrido J."/>
        </authorList>
    </citation>
    <scope>NUCLEOTIDE SEQUENCE</scope>
</reference>
<dbReference type="EMBL" id="HBUF01128659">
    <property type="protein sequence ID" value="CAG6643728.1"/>
    <property type="molecule type" value="Transcribed_RNA"/>
</dbReference>
<evidence type="ECO:0000256" key="1">
    <source>
        <dbReference type="SAM" id="MobiDB-lite"/>
    </source>
</evidence>
<dbReference type="AlphaFoldDB" id="A0A8D8W2S2"/>
<accession>A0A8D8W2S2</accession>
<feature type="compositionally biased region" description="Basic and acidic residues" evidence="1">
    <location>
        <begin position="89"/>
        <end position="113"/>
    </location>
</feature>
<name>A0A8D8W2S2_9HEMI</name>
<organism evidence="2">
    <name type="scientific">Cacopsylla melanoneura</name>
    <dbReference type="NCBI Taxonomy" id="428564"/>
    <lineage>
        <taxon>Eukaryota</taxon>
        <taxon>Metazoa</taxon>
        <taxon>Ecdysozoa</taxon>
        <taxon>Arthropoda</taxon>
        <taxon>Hexapoda</taxon>
        <taxon>Insecta</taxon>
        <taxon>Pterygota</taxon>
        <taxon>Neoptera</taxon>
        <taxon>Paraneoptera</taxon>
        <taxon>Hemiptera</taxon>
        <taxon>Sternorrhyncha</taxon>
        <taxon>Psylloidea</taxon>
        <taxon>Psyllidae</taxon>
        <taxon>Psyllinae</taxon>
        <taxon>Cacopsylla</taxon>
    </lineage>
</organism>
<evidence type="ECO:0000313" key="2">
    <source>
        <dbReference type="EMBL" id="CAG6643728.1"/>
    </source>
</evidence>
<protein>
    <submittedName>
        <fullName evidence="2">Uncharacterized protein</fullName>
    </submittedName>
</protein>